<dbReference type="RefSeq" id="WP_175556905.1">
    <property type="nucleotide sequence ID" value="NZ_FQZQ01000005.1"/>
</dbReference>
<dbReference type="Pfam" id="PF04397">
    <property type="entry name" value="LytTR"/>
    <property type="match status" value="1"/>
</dbReference>
<dbReference type="GO" id="GO:0003677">
    <property type="term" value="F:DNA binding"/>
    <property type="evidence" value="ECO:0007669"/>
    <property type="project" value="InterPro"/>
</dbReference>
<dbReference type="SMART" id="SM00850">
    <property type="entry name" value="LytTR"/>
    <property type="match status" value="1"/>
</dbReference>
<gene>
    <name evidence="3" type="ORF">SAMN05444000_105181</name>
</gene>
<protein>
    <submittedName>
        <fullName evidence="3">Transcriptional regulator, LytTR family</fullName>
    </submittedName>
</protein>
<dbReference type="Proteomes" id="UP000183982">
    <property type="component" value="Unassembled WGS sequence"/>
</dbReference>
<evidence type="ECO:0000256" key="1">
    <source>
        <dbReference type="SAM" id="Phobius"/>
    </source>
</evidence>
<feature type="transmembrane region" description="Helical" evidence="1">
    <location>
        <begin position="82"/>
        <end position="107"/>
    </location>
</feature>
<dbReference type="PROSITE" id="PS50930">
    <property type="entry name" value="HTH_LYTTR"/>
    <property type="match status" value="1"/>
</dbReference>
<evidence type="ECO:0000313" key="4">
    <source>
        <dbReference type="Proteomes" id="UP000183982"/>
    </source>
</evidence>
<dbReference type="Gene3D" id="2.40.50.1020">
    <property type="entry name" value="LytTr DNA-binding domain"/>
    <property type="match status" value="1"/>
</dbReference>
<dbReference type="InterPro" id="IPR007492">
    <property type="entry name" value="LytTR_DNA-bd_dom"/>
</dbReference>
<keyword evidence="1" id="KW-1133">Transmembrane helix</keyword>
<evidence type="ECO:0000313" key="3">
    <source>
        <dbReference type="EMBL" id="SHJ15536.1"/>
    </source>
</evidence>
<reference evidence="4" key="1">
    <citation type="submission" date="2016-11" db="EMBL/GenBank/DDBJ databases">
        <authorList>
            <person name="Varghese N."/>
            <person name="Submissions S."/>
        </authorList>
    </citation>
    <scope>NUCLEOTIDE SEQUENCE [LARGE SCALE GENOMIC DNA]</scope>
    <source>
        <strain evidence="4">DSM 100564</strain>
    </source>
</reference>
<organism evidence="3 4">
    <name type="scientific">Shimia gijangensis</name>
    <dbReference type="NCBI Taxonomy" id="1470563"/>
    <lineage>
        <taxon>Bacteria</taxon>
        <taxon>Pseudomonadati</taxon>
        <taxon>Pseudomonadota</taxon>
        <taxon>Alphaproteobacteria</taxon>
        <taxon>Rhodobacterales</taxon>
        <taxon>Roseobacteraceae</taxon>
    </lineage>
</organism>
<feature type="domain" description="HTH LytTR-type" evidence="2">
    <location>
        <begin position="165"/>
        <end position="242"/>
    </location>
</feature>
<dbReference type="EMBL" id="FQZQ01000005">
    <property type="protein sequence ID" value="SHJ15536.1"/>
    <property type="molecule type" value="Genomic_DNA"/>
</dbReference>
<keyword evidence="1" id="KW-0812">Transmembrane</keyword>
<keyword evidence="4" id="KW-1185">Reference proteome</keyword>
<proteinExistence type="predicted"/>
<feature type="transmembrane region" description="Helical" evidence="1">
    <location>
        <begin position="49"/>
        <end position="70"/>
    </location>
</feature>
<dbReference type="AlphaFoldDB" id="A0A1M6H023"/>
<accession>A0A1M6H023</accession>
<sequence>MNDKKEEPQLHDRPVWHVPEQAAAYVMATGIFTTLGPFGTFEMPFFLRAAYWALCLAAGWVFVSASLLLLRRPGFIHVNAPALNFAMAIALAAIPTALSVMAIEAFLRPKPGGIWQLKILLYVLLVCLIIGGAMIIYIRPRLNAPLRIPTYMTFLKRLPPQLGTELISLTSQDHYVEVTTEKGRELIHMRFADALTELRDYPGQQIHRSHWIAARAFQGLTRENGKVLAHLSDGRTLTVSRSFTAAARDMTPPAPKSAQ</sequence>
<evidence type="ECO:0000259" key="2">
    <source>
        <dbReference type="PROSITE" id="PS50930"/>
    </source>
</evidence>
<name>A0A1M6H023_9RHOB</name>
<feature type="transmembrane region" description="Helical" evidence="1">
    <location>
        <begin position="119"/>
        <end position="138"/>
    </location>
</feature>
<keyword evidence="1" id="KW-0472">Membrane</keyword>
<dbReference type="STRING" id="1470563.SAMN05444000_105181"/>